<feature type="region of interest" description="Disordered" evidence="1">
    <location>
        <begin position="1456"/>
        <end position="1487"/>
    </location>
</feature>
<dbReference type="Gene3D" id="2.60.40.10">
    <property type="entry name" value="Immunoglobulins"/>
    <property type="match status" value="2"/>
</dbReference>
<name>A0A6M8B6E8_9CYAN</name>
<dbReference type="RefSeq" id="WP_172355465.1">
    <property type="nucleotide sequence ID" value="NZ_CP053661.1"/>
</dbReference>
<dbReference type="PRINTS" id="PR00313">
    <property type="entry name" value="CABNDNGRPT"/>
</dbReference>
<feature type="compositionally biased region" description="Basic and acidic residues" evidence="1">
    <location>
        <begin position="1475"/>
        <end position="1487"/>
    </location>
</feature>
<dbReference type="InterPro" id="IPR015919">
    <property type="entry name" value="Cadherin-like_sf"/>
</dbReference>
<proteinExistence type="predicted"/>
<dbReference type="Gene3D" id="2.60.40.3440">
    <property type="match status" value="6"/>
</dbReference>
<dbReference type="InterPro" id="IPR018511">
    <property type="entry name" value="Hemolysin-typ_Ca-bd_CS"/>
</dbReference>
<accession>A0A6M8B6E8</accession>
<dbReference type="KEGG" id="theu:HPC62_10530"/>
<dbReference type="GO" id="GO:0016020">
    <property type="term" value="C:membrane"/>
    <property type="evidence" value="ECO:0007669"/>
    <property type="project" value="InterPro"/>
</dbReference>
<keyword evidence="4" id="KW-1185">Reference proteome</keyword>
<dbReference type="InterPro" id="IPR051561">
    <property type="entry name" value="FRAS1_ECM"/>
</dbReference>
<evidence type="ECO:0000259" key="2">
    <source>
        <dbReference type="SMART" id="SM00736"/>
    </source>
</evidence>
<dbReference type="GO" id="GO:0005509">
    <property type="term" value="F:calcium ion binding"/>
    <property type="evidence" value="ECO:0007669"/>
    <property type="project" value="InterPro"/>
</dbReference>
<reference evidence="3 4" key="1">
    <citation type="submission" date="2020-05" db="EMBL/GenBank/DDBJ databases">
        <title>Complete genome sequence of of a novel Thermoleptolyngbya strain isolated from hot springs of Ganzi, Sichuan China.</title>
        <authorList>
            <person name="Tang J."/>
            <person name="Daroch M."/>
            <person name="Li L."/>
            <person name="Waleron K."/>
            <person name="Waleron M."/>
            <person name="Waleron M."/>
        </authorList>
    </citation>
    <scope>NUCLEOTIDE SEQUENCE [LARGE SCALE GENOMIC DNA]</scope>
    <source>
        <strain evidence="3 4">PKUAC-SCTA183</strain>
    </source>
</reference>
<dbReference type="Gene3D" id="2.60.40.2810">
    <property type="match status" value="1"/>
</dbReference>
<protein>
    <submittedName>
        <fullName evidence="3">Tandem-95 repeat protein</fullName>
    </submittedName>
</protein>
<dbReference type="PANTHER" id="PTHR45739:SF12">
    <property type="entry name" value="CHONDROITIN SULFATE PROTEOGLYCAN 4-LIKE ISOFORM X2"/>
    <property type="match status" value="1"/>
</dbReference>
<dbReference type="InterPro" id="IPR025592">
    <property type="entry name" value="DUF4347"/>
</dbReference>
<dbReference type="InterPro" id="IPR001343">
    <property type="entry name" value="Hemolysn_Ca-bd"/>
</dbReference>
<dbReference type="Proteomes" id="UP000505210">
    <property type="component" value="Chromosome"/>
</dbReference>
<dbReference type="Pfam" id="PF17963">
    <property type="entry name" value="Big_9"/>
    <property type="match status" value="8"/>
</dbReference>
<feature type="domain" description="Dystroglycan-type cadherin-like" evidence="2">
    <location>
        <begin position="878"/>
        <end position="984"/>
    </location>
</feature>
<evidence type="ECO:0000256" key="1">
    <source>
        <dbReference type="SAM" id="MobiDB-lite"/>
    </source>
</evidence>
<dbReference type="SMART" id="SM00736">
    <property type="entry name" value="CADG"/>
    <property type="match status" value="3"/>
</dbReference>
<evidence type="ECO:0000313" key="4">
    <source>
        <dbReference type="Proteomes" id="UP000505210"/>
    </source>
</evidence>
<dbReference type="Gene3D" id="2.150.10.10">
    <property type="entry name" value="Serralysin-like metalloprotease, C-terminal"/>
    <property type="match status" value="2"/>
</dbReference>
<dbReference type="SUPFAM" id="SSF51120">
    <property type="entry name" value="beta-Roll"/>
    <property type="match status" value="1"/>
</dbReference>
<dbReference type="CDD" id="cd11304">
    <property type="entry name" value="Cadherin_repeat"/>
    <property type="match status" value="2"/>
</dbReference>
<dbReference type="PROSITE" id="PS00330">
    <property type="entry name" value="HEMOLYSIN_CALCIUM"/>
    <property type="match status" value="3"/>
</dbReference>
<dbReference type="InterPro" id="IPR013783">
    <property type="entry name" value="Ig-like_fold"/>
</dbReference>
<dbReference type="Pfam" id="PF05345">
    <property type="entry name" value="He_PIG"/>
    <property type="match status" value="2"/>
</dbReference>
<dbReference type="EMBL" id="CP053661">
    <property type="protein sequence ID" value="QKD82564.1"/>
    <property type="molecule type" value="Genomic_DNA"/>
</dbReference>
<organism evidence="3 4">
    <name type="scientific">Thermoleptolyngbya sichuanensis A183</name>
    <dbReference type="NCBI Taxonomy" id="2737172"/>
    <lineage>
        <taxon>Bacteria</taxon>
        <taxon>Bacillati</taxon>
        <taxon>Cyanobacteriota</taxon>
        <taxon>Cyanophyceae</taxon>
        <taxon>Oculatellales</taxon>
        <taxon>Oculatellaceae</taxon>
        <taxon>Thermoleptolyngbya</taxon>
        <taxon>Thermoleptolyngbya sichuanensis</taxon>
    </lineage>
</organism>
<dbReference type="InterPro" id="IPR011049">
    <property type="entry name" value="Serralysin-like_metalloprot_C"/>
</dbReference>
<sequence length="1673" mass="170672">MSPITCCATVVFVDAATPDYQTLIAGIHPDIDVQILDPGQDGIQQITDYLAGRSNISSVHIISHGSTGSLHLGSTVLNRSTLAHYSTFLQSWSAALTEDADILLYGCNIASGEGSAFVQQLAALTGANLAASTNLTGSAALGGDWALEYTTGSIEASNPFNADALNSYKGILPAIPTGSIVVLRTGDGSALLTNAATAVFLDVYDTSGSLLQSIAMPTTVDGSNRRLTLSGTADLEGGLSLSTDGRYLVLAGYDASVGTLAIASTTSTAVNRVIARVDMNGTVDTSTHLTSSFSGNSVRSVASVDGSSFWVAGVSSNNTGGIHYVPYGDTGTRLTTVDGAVRSVGIFDGRLYTTAGSSTSPTHVGLNTIGTGLPESGSIPITAVPGTSSGNSPFEFVLLDRDATVAGVDTLYIADRSPDASGGGIRKYSFDGTTWTLRQRLVGQFSGLTGQVVGSTVELYATRGNGANNSLVRIVDTAAFNADINATLTVLATAGANQVFRGVAFSPSAVVNQPPVANDGTLTTDEDTAFSGTLSGSDPEGAALTYSIVNQPASGTVTLTDAATGAYIFTPNANFNGGDSFTFSVNDGVNDSGTATVTITVNPVNDAPTAAGVIVTTNEDEAVSGFLLGADVDGDMLTYEIVTAPTKGSVTITNAATGAFTYTPNADENGADSFTYRVFDGMVYSSPATVTVAIAPINDAPTASSLSITTDEDVATSGFLLGADVDGDALSYEIVTAPTKGVVTITNAATGAFTYTPNTNANGADSFTYRVFDGTVYSTAATVAIAITPINDAPTATGVIVTMDEDVPTSGFLLGTDVDGDALSYEIVTAPTKGVVTITNAATGAFTYTPNADANGADSFTYRVFDGTVYSNTATVTVAIAPINDAPVATDGSLTTTRNQPQNGTVAAADVDGDMLTYSVVTGPASGTLTSFDAATGAFTYLPNAGHVGPDSFSFQANDGSGAANALSNVATVSIVVNFGNNAPVANGDSLVTNEDAAVLGTLSGTDGDNDPLIYAIATGPSQGSITAFDPNTGAFTYTPNPNANGSDSFSFRVFDGFEESEPATITITITPVNDAPVANAATLNTRTGKTEAGVLTATDVEGDPLSFSIVSAPTNGTVTIINALTGEYTYTPNAGFSGSDSFTFRANDGTDDSAPATVSITVAPNSAPVATNGSLNTRVNAERSGRLVATDPDGDIIRFSIVTAPSYGSVVITNTATGTYTYTPNPGYSGPDSFVFQVTDDVFNATGTISVLVAANQAPVLTAPLPRRGATERLPFVAQLPLTAFVDPDGDSLTYTATLANGAPLPAWLTFNAATRTFSGTPANGDVGTIALRVVATDPSGVQGTGTFTLTVLNINDAPVLQKPIGNRTAVAGQGFGLMLESDTFVDIDAGDVLTYTASLSDGRPLPAWLTFDPVTRTFSGTPAGGNAGSYRIVVRATDRSGMSAVDEFDLLVRSDSGLPPQGPKKLNRMKGSPRPDRIRGTRRGDRIEGFDGNDVIEGLGGDDYILGGAGIDRLVGGGGNDTLVGGRGADVLVGGAGNDVLIAGETTDFLRGFQEATAIWGAIATNVLKGGKGNDLLVGGGRSDLMIGGAGRDTFVLAKHGGADVIRDFKVGVDVIGLAKGLTFRELRIQQLSQGARIWLNGSDEVIAELSGVQANKLTAASFVPLTRLPL</sequence>
<dbReference type="GO" id="GO:0009653">
    <property type="term" value="P:anatomical structure morphogenesis"/>
    <property type="evidence" value="ECO:0007669"/>
    <property type="project" value="TreeGrafter"/>
</dbReference>
<gene>
    <name evidence="3" type="ORF">HPC62_10530</name>
</gene>
<feature type="domain" description="Dystroglycan-type cadherin-like" evidence="2">
    <location>
        <begin position="1361"/>
        <end position="1461"/>
    </location>
</feature>
<dbReference type="Pfam" id="PF14252">
    <property type="entry name" value="DUF4347"/>
    <property type="match status" value="1"/>
</dbReference>
<dbReference type="InterPro" id="IPR006644">
    <property type="entry name" value="Cadg"/>
</dbReference>
<feature type="domain" description="Dystroglycan-type cadherin-like" evidence="2">
    <location>
        <begin position="1261"/>
        <end position="1360"/>
    </location>
</feature>
<dbReference type="PANTHER" id="PTHR45739">
    <property type="entry name" value="MATRIX PROTEIN, PUTATIVE-RELATED"/>
    <property type="match status" value="1"/>
</dbReference>
<dbReference type="NCBIfam" id="NF012211">
    <property type="entry name" value="tand_rpt_95"/>
    <property type="match status" value="8"/>
</dbReference>
<dbReference type="SUPFAM" id="SSF49313">
    <property type="entry name" value="Cadherin-like"/>
    <property type="match status" value="2"/>
</dbReference>
<evidence type="ECO:0000313" key="3">
    <source>
        <dbReference type="EMBL" id="QKD82564.1"/>
    </source>
</evidence>
<dbReference type="Pfam" id="PF00353">
    <property type="entry name" value="HemolysinCabind"/>
    <property type="match status" value="3"/>
</dbReference>